<dbReference type="PANTHER" id="PTHR39596">
    <property type="match status" value="1"/>
</dbReference>
<reference evidence="2" key="2">
    <citation type="submission" date="2023-05" db="EMBL/GenBank/DDBJ databases">
        <authorList>
            <consortium name="Lawrence Berkeley National Laboratory"/>
            <person name="Steindorff A."/>
            <person name="Hensen N."/>
            <person name="Bonometti L."/>
            <person name="Westerberg I."/>
            <person name="Brannstrom I.O."/>
            <person name="Guillou S."/>
            <person name="Cros-Aarteil S."/>
            <person name="Calhoun S."/>
            <person name="Haridas S."/>
            <person name="Kuo A."/>
            <person name="Mondo S."/>
            <person name="Pangilinan J."/>
            <person name="Riley R."/>
            <person name="Labutti K."/>
            <person name="Andreopoulos B."/>
            <person name="Lipzen A."/>
            <person name="Chen C."/>
            <person name="Yanf M."/>
            <person name="Daum C."/>
            <person name="Ng V."/>
            <person name="Clum A."/>
            <person name="Ohm R."/>
            <person name="Martin F."/>
            <person name="Silar P."/>
            <person name="Natvig D."/>
            <person name="Lalanne C."/>
            <person name="Gautier V."/>
            <person name="Ament-Velasquez S.L."/>
            <person name="Kruys A."/>
            <person name="Hutchinson M.I."/>
            <person name="Powell A.J."/>
            <person name="Barry K."/>
            <person name="Miller A.N."/>
            <person name="Grigoriev I.V."/>
            <person name="Debuchy R."/>
            <person name="Gladieux P."/>
            <person name="Thoren M.H."/>
            <person name="Johannesson H."/>
        </authorList>
    </citation>
    <scope>NUCLEOTIDE SEQUENCE</scope>
    <source>
        <strain evidence="2">PSN309</strain>
    </source>
</reference>
<protein>
    <recommendedName>
        <fullName evidence="1">Heterokaryon incompatibility domain-containing protein</fullName>
    </recommendedName>
</protein>
<dbReference type="Proteomes" id="UP001302126">
    <property type="component" value="Unassembled WGS sequence"/>
</dbReference>
<sequence length="978" mass="110016">MEFLGRPENPSRPLPRTTYFCCTEDRWDRGNFVTYAARQAHSALVPLNLRPKSQPDPKIPYHNPGLVSADTIPLDIYHQLYTTWLYFGLLSEFLGVNEAHDGITLQGEDEALAEQFLEAIYTEFITEPSTDSATDHIRYIKGDAVLAVMGFVETALDYHHNKERLSSPARLHHLAECLRLVSGMLNVTPEGFDVSLKLSIATLGETLSMLVHLSKSYRSLTNDRPWVNFAWKGNKFWADGTPVREHMVANGWCKSDLSRANTLYSRLQTVYYLSLLDRKIPGRNHDNCDETRCVAGQIDNATYKLSHDPAMADICECGEMAVDIAAVNRVLEDAELSTFPVLRVSGWEDGYERVQMEVEACTEGVEYIAISHVWADGLGNTKGNTLHRCQIARLGRLLHAVEEDVRARDPEEKDIKYRLWIDTLCVPVAPKDTDEDPLPEVMAERRRIYHLALGRMAEVYQSAAHVLVLDQTLSFFPAEDVHPATALLRIFASSQWMRRLWCLQEGVFAQSLYFQFADKPVHAESLFTELELAGLKDARCRHIAADLAHEFRRLSNPHLQARPRGPDFLETIQSSLSYRAVTVPSDEPLCIATLFGLSIPTILSVSSVEDRMALLWKLLEAETNTIPSLVIFRADRTLPEPGLGWAPLSLLTQGDNNAMFTGYTDFSYVKDDSTELLSAPIPRSKMTPAGLEVLLPGMILTPAISFSGHDDGEHNERDMAHAWDGLISGNGEPTIYFHDEDNNWFKLSDWYAVFGTEHGGPRVPLSNIISTPSSSSFSKDLSFCKTLDQCPQLGLIRSEDTTRMSGSLWLLVQILDSAPLSTCSSSESRNDTRREKKKIHCRWLRKVILTLLSTSPPEELVAKTLYSISRAVTTSFEGRRLTNEFYSLSHRVNGSNNTEKEVEEGKEEEFSATKEKLRTEIKTASTKAWEETPWFAEAVEATMGAGMEGYIWAGVVMRFPHDRLARKVAEGEVIWVVD</sequence>
<proteinExistence type="predicted"/>
<dbReference type="Pfam" id="PF06985">
    <property type="entry name" value="HET"/>
    <property type="match status" value="1"/>
</dbReference>
<evidence type="ECO:0000313" key="3">
    <source>
        <dbReference type="Proteomes" id="UP001302126"/>
    </source>
</evidence>
<dbReference type="PANTHER" id="PTHR39596:SF2">
    <property type="entry name" value="HET DOMAIN PROTEIN (AFU_ORTHOLOGUE AFUA_1G17550)-RELATED"/>
    <property type="match status" value="1"/>
</dbReference>
<dbReference type="AlphaFoldDB" id="A0AAN6WMZ7"/>
<gene>
    <name evidence="2" type="ORF">QBC35DRAFT_465879</name>
</gene>
<comment type="caution">
    <text evidence="2">The sequence shown here is derived from an EMBL/GenBank/DDBJ whole genome shotgun (WGS) entry which is preliminary data.</text>
</comment>
<evidence type="ECO:0000259" key="1">
    <source>
        <dbReference type="Pfam" id="PF06985"/>
    </source>
</evidence>
<evidence type="ECO:0000313" key="2">
    <source>
        <dbReference type="EMBL" id="KAK4185118.1"/>
    </source>
</evidence>
<keyword evidence="3" id="KW-1185">Reference proteome</keyword>
<dbReference type="InterPro" id="IPR010730">
    <property type="entry name" value="HET"/>
</dbReference>
<reference evidence="2" key="1">
    <citation type="journal article" date="2023" name="Mol. Phylogenet. Evol.">
        <title>Genome-scale phylogeny and comparative genomics of the fungal order Sordariales.</title>
        <authorList>
            <person name="Hensen N."/>
            <person name="Bonometti L."/>
            <person name="Westerberg I."/>
            <person name="Brannstrom I.O."/>
            <person name="Guillou S."/>
            <person name="Cros-Aarteil S."/>
            <person name="Calhoun S."/>
            <person name="Haridas S."/>
            <person name="Kuo A."/>
            <person name="Mondo S."/>
            <person name="Pangilinan J."/>
            <person name="Riley R."/>
            <person name="LaButti K."/>
            <person name="Andreopoulos B."/>
            <person name="Lipzen A."/>
            <person name="Chen C."/>
            <person name="Yan M."/>
            <person name="Daum C."/>
            <person name="Ng V."/>
            <person name="Clum A."/>
            <person name="Steindorff A."/>
            <person name="Ohm R.A."/>
            <person name="Martin F."/>
            <person name="Silar P."/>
            <person name="Natvig D.O."/>
            <person name="Lalanne C."/>
            <person name="Gautier V."/>
            <person name="Ament-Velasquez S.L."/>
            <person name="Kruys A."/>
            <person name="Hutchinson M.I."/>
            <person name="Powell A.J."/>
            <person name="Barry K."/>
            <person name="Miller A.N."/>
            <person name="Grigoriev I.V."/>
            <person name="Debuchy R."/>
            <person name="Gladieux P."/>
            <person name="Hiltunen Thoren M."/>
            <person name="Johannesson H."/>
        </authorList>
    </citation>
    <scope>NUCLEOTIDE SEQUENCE</scope>
    <source>
        <strain evidence="2">PSN309</strain>
    </source>
</reference>
<feature type="domain" description="Heterokaryon incompatibility" evidence="1">
    <location>
        <begin position="367"/>
        <end position="505"/>
    </location>
</feature>
<organism evidence="2 3">
    <name type="scientific">Podospora australis</name>
    <dbReference type="NCBI Taxonomy" id="1536484"/>
    <lineage>
        <taxon>Eukaryota</taxon>
        <taxon>Fungi</taxon>
        <taxon>Dikarya</taxon>
        <taxon>Ascomycota</taxon>
        <taxon>Pezizomycotina</taxon>
        <taxon>Sordariomycetes</taxon>
        <taxon>Sordariomycetidae</taxon>
        <taxon>Sordariales</taxon>
        <taxon>Podosporaceae</taxon>
        <taxon>Podospora</taxon>
    </lineage>
</organism>
<name>A0AAN6WMZ7_9PEZI</name>
<dbReference type="EMBL" id="MU864461">
    <property type="protein sequence ID" value="KAK4185118.1"/>
    <property type="molecule type" value="Genomic_DNA"/>
</dbReference>
<accession>A0AAN6WMZ7</accession>